<gene>
    <name evidence="1" type="ORF">BCUN_0627</name>
</gene>
<sequence length="112" mass="12441">MEKGVRIQALNPFMPGAGKQPRDLVGRDGELEHMERLILRTQIGLIDRGCIYGGLRSVGKTVLLLQCARMVAVQLEADSDRDRGIENLFRELEMAALRVRTPGLGERLGDVL</sequence>
<dbReference type="eggNOG" id="COG1672">
    <property type="taxonomic scope" value="Bacteria"/>
</dbReference>
<dbReference type="EMBL" id="JGYV01000001">
    <property type="protein sequence ID" value="KFI66121.1"/>
    <property type="molecule type" value="Genomic_DNA"/>
</dbReference>
<name>A0A087B521_9BIFI</name>
<protein>
    <submittedName>
        <fullName evidence="1">Exopolyphosphatase</fullName>
    </submittedName>
</protein>
<evidence type="ECO:0000313" key="2">
    <source>
        <dbReference type="Proteomes" id="UP000029067"/>
    </source>
</evidence>
<organism evidence="1 2">
    <name type="scientific">Bifidobacterium cuniculi</name>
    <dbReference type="NCBI Taxonomy" id="1688"/>
    <lineage>
        <taxon>Bacteria</taxon>
        <taxon>Bacillati</taxon>
        <taxon>Actinomycetota</taxon>
        <taxon>Actinomycetes</taxon>
        <taxon>Bifidobacteriales</taxon>
        <taxon>Bifidobacteriaceae</taxon>
        <taxon>Bifidobacterium</taxon>
    </lineage>
</organism>
<accession>A0A087B521</accession>
<keyword evidence="2" id="KW-1185">Reference proteome</keyword>
<dbReference type="OrthoDB" id="2020141at2"/>
<reference evidence="1 2" key="1">
    <citation type="submission" date="2014-03" db="EMBL/GenBank/DDBJ databases">
        <title>Genomics of Bifidobacteria.</title>
        <authorList>
            <person name="Ventura M."/>
            <person name="Milani C."/>
            <person name="Lugli G.A."/>
        </authorList>
    </citation>
    <scope>NUCLEOTIDE SEQUENCE [LARGE SCALE GENOMIC DNA]</scope>
    <source>
        <strain evidence="1 2">LMG 10738</strain>
    </source>
</reference>
<proteinExistence type="predicted"/>
<comment type="caution">
    <text evidence="1">The sequence shown here is derived from an EMBL/GenBank/DDBJ whole genome shotgun (WGS) entry which is preliminary data.</text>
</comment>
<dbReference type="RefSeq" id="WP_033518725.1">
    <property type="nucleotide sequence ID" value="NZ_JGYV01000001.1"/>
</dbReference>
<dbReference type="Proteomes" id="UP000029067">
    <property type="component" value="Unassembled WGS sequence"/>
</dbReference>
<dbReference type="AlphaFoldDB" id="A0A087B521"/>
<evidence type="ECO:0000313" key="1">
    <source>
        <dbReference type="EMBL" id="KFI66121.1"/>
    </source>
</evidence>
<dbReference type="STRING" id="1688.BCUN_0627"/>